<dbReference type="SUPFAM" id="SSF54523">
    <property type="entry name" value="Pili subunits"/>
    <property type="match status" value="1"/>
</dbReference>
<dbReference type="AlphaFoldDB" id="A0A3B1BY41"/>
<dbReference type="InterPro" id="IPR045584">
    <property type="entry name" value="Pilin-like"/>
</dbReference>
<proteinExistence type="predicted"/>
<accession>A0A3B1BY41</accession>
<evidence type="ECO:0000256" key="1">
    <source>
        <dbReference type="SAM" id="Phobius"/>
    </source>
</evidence>
<keyword evidence="1" id="KW-0472">Membrane</keyword>
<organism evidence="2">
    <name type="scientific">hydrothermal vent metagenome</name>
    <dbReference type="NCBI Taxonomy" id="652676"/>
    <lineage>
        <taxon>unclassified sequences</taxon>
        <taxon>metagenomes</taxon>
        <taxon>ecological metagenomes</taxon>
    </lineage>
</organism>
<keyword evidence="1" id="KW-0812">Transmembrane</keyword>
<protein>
    <recommendedName>
        <fullName evidence="3">Type IV pilin PilA</fullName>
    </recommendedName>
</protein>
<dbReference type="NCBIfam" id="TIGR02532">
    <property type="entry name" value="IV_pilin_GFxxxE"/>
    <property type="match status" value="1"/>
</dbReference>
<dbReference type="Gene3D" id="3.30.700.10">
    <property type="entry name" value="Glycoprotein, Type 4 Pilin"/>
    <property type="match status" value="1"/>
</dbReference>
<dbReference type="Pfam" id="PF07963">
    <property type="entry name" value="N_methyl"/>
    <property type="match status" value="1"/>
</dbReference>
<dbReference type="PROSITE" id="PS00409">
    <property type="entry name" value="PROKAR_NTER_METHYL"/>
    <property type="match status" value="1"/>
</dbReference>
<dbReference type="EMBL" id="UOGE01000009">
    <property type="protein sequence ID" value="VAX16398.1"/>
    <property type="molecule type" value="Genomic_DNA"/>
</dbReference>
<sequence length="153" mass="16675">MSCFEKKFAGNRSGFTLIELMTVLAVIGVLAFIALPEYNRFKMRVFDATALSDLSQFRGAVADTDTPVDFSDPSITGPFNHPQFAGVKISNGVKIFDISWDLGGDFMFYAVGCHEGGSTGYMIIAPYGKQNPLSATGAANEIIENPIYRWVCP</sequence>
<keyword evidence="1" id="KW-1133">Transmembrane helix</keyword>
<feature type="transmembrane region" description="Helical" evidence="1">
    <location>
        <begin position="15"/>
        <end position="35"/>
    </location>
</feature>
<reference evidence="2" key="1">
    <citation type="submission" date="2018-06" db="EMBL/GenBank/DDBJ databases">
        <authorList>
            <person name="Zhirakovskaya E."/>
        </authorList>
    </citation>
    <scope>NUCLEOTIDE SEQUENCE</scope>
</reference>
<evidence type="ECO:0000313" key="2">
    <source>
        <dbReference type="EMBL" id="VAX16398.1"/>
    </source>
</evidence>
<evidence type="ECO:0008006" key="3">
    <source>
        <dbReference type="Google" id="ProtNLM"/>
    </source>
</evidence>
<dbReference type="InterPro" id="IPR012902">
    <property type="entry name" value="N_methyl_site"/>
</dbReference>
<gene>
    <name evidence="2" type="ORF">MNBD_NITROSPINAE02-37</name>
</gene>
<name>A0A3B1BY41_9ZZZZ</name>